<organism evidence="2 3">
    <name type="scientific">Bizionia saleffrena</name>
    <dbReference type="NCBI Taxonomy" id="291189"/>
    <lineage>
        <taxon>Bacteria</taxon>
        <taxon>Pseudomonadati</taxon>
        <taxon>Bacteroidota</taxon>
        <taxon>Flavobacteriia</taxon>
        <taxon>Flavobacteriales</taxon>
        <taxon>Flavobacteriaceae</taxon>
        <taxon>Bizionia</taxon>
    </lineage>
</organism>
<feature type="domain" description="Thioredoxin" evidence="1">
    <location>
        <begin position="49"/>
        <end position="186"/>
    </location>
</feature>
<evidence type="ECO:0000259" key="1">
    <source>
        <dbReference type="PROSITE" id="PS51352"/>
    </source>
</evidence>
<dbReference type="PANTHER" id="PTHR42852:SF17">
    <property type="entry name" value="THIOREDOXIN-LIKE PROTEIN HI_1115"/>
    <property type="match status" value="1"/>
</dbReference>
<dbReference type="GO" id="GO:0016491">
    <property type="term" value="F:oxidoreductase activity"/>
    <property type="evidence" value="ECO:0007669"/>
    <property type="project" value="InterPro"/>
</dbReference>
<proteinExistence type="predicted"/>
<dbReference type="CDD" id="cd02966">
    <property type="entry name" value="TlpA_like_family"/>
    <property type="match status" value="1"/>
</dbReference>
<dbReference type="InterPro" id="IPR050553">
    <property type="entry name" value="Thioredoxin_ResA/DsbE_sf"/>
</dbReference>
<dbReference type="RefSeq" id="WP_148367988.1">
    <property type="nucleotide sequence ID" value="NZ_VSKM01000001.1"/>
</dbReference>
<evidence type="ECO:0000313" key="3">
    <source>
        <dbReference type="Proteomes" id="UP000323324"/>
    </source>
</evidence>
<dbReference type="PANTHER" id="PTHR42852">
    <property type="entry name" value="THIOL:DISULFIDE INTERCHANGE PROTEIN DSBE"/>
    <property type="match status" value="1"/>
</dbReference>
<dbReference type="InterPro" id="IPR013766">
    <property type="entry name" value="Thioredoxin_domain"/>
</dbReference>
<dbReference type="InterPro" id="IPR013740">
    <property type="entry name" value="Redoxin"/>
</dbReference>
<dbReference type="Gene3D" id="3.40.30.10">
    <property type="entry name" value="Glutaredoxin"/>
    <property type="match status" value="1"/>
</dbReference>
<reference evidence="2 3" key="1">
    <citation type="submission" date="2019-08" db="EMBL/GenBank/DDBJ databases">
        <title>Genomes of Antarctic Bizionia species.</title>
        <authorList>
            <person name="Bowman J.P."/>
        </authorList>
    </citation>
    <scope>NUCLEOTIDE SEQUENCE [LARGE SCALE GENOMIC DNA]</scope>
    <source>
        <strain evidence="2 3">HFD</strain>
    </source>
</reference>
<dbReference type="InterPro" id="IPR036249">
    <property type="entry name" value="Thioredoxin-like_sf"/>
</dbReference>
<dbReference type="PROSITE" id="PS51352">
    <property type="entry name" value="THIOREDOXIN_2"/>
    <property type="match status" value="1"/>
</dbReference>
<dbReference type="Pfam" id="PF08534">
    <property type="entry name" value="Redoxin"/>
    <property type="match status" value="1"/>
</dbReference>
<protein>
    <submittedName>
        <fullName evidence="2">TlpA family protein disulfide reductase</fullName>
    </submittedName>
</protein>
<gene>
    <name evidence="2" type="ORF">ES676_00035</name>
</gene>
<keyword evidence="3" id="KW-1185">Reference proteome</keyword>
<accession>A0A8H2LPL3</accession>
<dbReference type="SUPFAM" id="SSF52833">
    <property type="entry name" value="Thioredoxin-like"/>
    <property type="match status" value="1"/>
</dbReference>
<dbReference type="AlphaFoldDB" id="A0A8H2LPL3"/>
<name>A0A8H2LPL3_9FLAO</name>
<dbReference type="Proteomes" id="UP000323324">
    <property type="component" value="Unassembled WGS sequence"/>
</dbReference>
<sequence>MKKSTFSIKNIIYLVIIVALIVPQSRKQIQIVLNKGKTLFGPSIMATEDTEQISSYNWDLQRLDGETFDFKTTKNKVVLVNLWATWCPPCIAEMPSIQELHDDYRDKIDFVLVSNENKDIISKFLNNNAFTFPVYSAISKSPETFSGRSIPRTFLIDRQGNIIIDETGAANWNSDKVRAKIDELLVL</sequence>
<evidence type="ECO:0000313" key="2">
    <source>
        <dbReference type="EMBL" id="TYB80096.1"/>
    </source>
</evidence>
<dbReference type="EMBL" id="VSKM01000001">
    <property type="protein sequence ID" value="TYB80096.1"/>
    <property type="molecule type" value="Genomic_DNA"/>
</dbReference>
<comment type="caution">
    <text evidence="2">The sequence shown here is derived from an EMBL/GenBank/DDBJ whole genome shotgun (WGS) entry which is preliminary data.</text>
</comment>